<evidence type="ECO:0000313" key="3">
    <source>
        <dbReference type="Proteomes" id="UP001275049"/>
    </source>
</evidence>
<name>A0AAW9HWY5_9ACTO</name>
<organism evidence="2 4">
    <name type="scientific">Actinotignum urinale</name>
    <dbReference type="NCBI Taxonomy" id="190146"/>
    <lineage>
        <taxon>Bacteria</taxon>
        <taxon>Bacillati</taxon>
        <taxon>Actinomycetota</taxon>
        <taxon>Actinomycetes</taxon>
        <taxon>Actinomycetales</taxon>
        <taxon>Actinomycetaceae</taxon>
        <taxon>Actinotignum</taxon>
    </lineage>
</organism>
<evidence type="ECO:0008006" key="5">
    <source>
        <dbReference type="Google" id="ProtNLM"/>
    </source>
</evidence>
<gene>
    <name evidence="2" type="ORF">R6G80_06660</name>
    <name evidence="1" type="ORF">R6G86_00235</name>
</gene>
<dbReference type="Proteomes" id="UP001275049">
    <property type="component" value="Unassembled WGS sequence"/>
</dbReference>
<dbReference type="Proteomes" id="UP001281731">
    <property type="component" value="Unassembled WGS sequence"/>
</dbReference>
<proteinExistence type="predicted"/>
<evidence type="ECO:0000313" key="1">
    <source>
        <dbReference type="EMBL" id="MDY5132173.1"/>
    </source>
</evidence>
<reference evidence="2 3" key="1">
    <citation type="submission" date="2023-10" db="EMBL/GenBank/DDBJ databases">
        <title>Whole Genome based description of the genera Actinobaculum and Actinotignum reveals a complex phylogenetic relationship within the species included in the genus Actinotignum.</title>
        <authorList>
            <person name="Jensen C.S."/>
            <person name="Dargis R."/>
            <person name="Kemp M."/>
            <person name="Christensen J.J."/>
        </authorList>
    </citation>
    <scope>NUCLEOTIDE SEQUENCE</scope>
    <source>
        <strain evidence="2">SLA_B511</strain>
        <strain evidence="1 3">SLA_B974</strain>
    </source>
</reference>
<sequence>MASPVDITGEIIAITYPAIGAVPNVYVLVTTDDGTVQLIFQGRTTIACMEVGQTIKARIVPLVKKGFRYAYNPQFTLSR</sequence>
<dbReference type="EMBL" id="JAWNGC010000008">
    <property type="protein sequence ID" value="MDY5155399.1"/>
    <property type="molecule type" value="Genomic_DNA"/>
</dbReference>
<evidence type="ECO:0000313" key="4">
    <source>
        <dbReference type="Proteomes" id="UP001281731"/>
    </source>
</evidence>
<dbReference type="AlphaFoldDB" id="A0AAW9HWY5"/>
<keyword evidence="3" id="KW-1185">Reference proteome</keyword>
<dbReference type="RefSeq" id="WP_022865570.1">
    <property type="nucleotide sequence ID" value="NZ_CAMYCL010000020.1"/>
</dbReference>
<evidence type="ECO:0000313" key="2">
    <source>
        <dbReference type="EMBL" id="MDY5155399.1"/>
    </source>
</evidence>
<protein>
    <recommendedName>
        <fullName evidence="5">DUF35 domain-containing protein</fullName>
    </recommendedName>
</protein>
<comment type="caution">
    <text evidence="2">The sequence shown here is derived from an EMBL/GenBank/DDBJ whole genome shotgun (WGS) entry which is preliminary data.</text>
</comment>
<dbReference type="EMBL" id="JAWNGA010000001">
    <property type="protein sequence ID" value="MDY5132173.1"/>
    <property type="molecule type" value="Genomic_DNA"/>
</dbReference>
<accession>A0AAW9HWY5</accession>